<gene>
    <name evidence="3" type="ORF">MB27_42255</name>
</gene>
<feature type="compositionally biased region" description="Basic and acidic residues" evidence="1">
    <location>
        <begin position="198"/>
        <end position="215"/>
    </location>
</feature>
<evidence type="ECO:0000256" key="1">
    <source>
        <dbReference type="SAM" id="MobiDB-lite"/>
    </source>
</evidence>
<feature type="domain" description="ParB-like N-terminal" evidence="2">
    <location>
        <begin position="5"/>
        <end position="89"/>
    </location>
</feature>
<feature type="compositionally biased region" description="Basic and acidic residues" evidence="1">
    <location>
        <begin position="224"/>
        <end position="237"/>
    </location>
</feature>
<dbReference type="EMBL" id="JRTT01000140">
    <property type="protein sequence ID" value="KHD72070.1"/>
    <property type="molecule type" value="Genomic_DNA"/>
</dbReference>
<dbReference type="eggNOG" id="COG1475">
    <property type="taxonomic scope" value="Bacteria"/>
</dbReference>
<dbReference type="Proteomes" id="UP000054537">
    <property type="component" value="Unassembled WGS sequence"/>
</dbReference>
<dbReference type="AlphaFoldDB" id="A0A0A6U7M6"/>
<dbReference type="SMART" id="SM00470">
    <property type="entry name" value="ParB"/>
    <property type="match status" value="1"/>
</dbReference>
<feature type="region of interest" description="Disordered" evidence="1">
    <location>
        <begin position="198"/>
        <end position="253"/>
    </location>
</feature>
<sequence>MDGSVRLSLNSLRMSGSPRLSGQDPAHVRLLAESGTALPPILVHRGSMRVIDGMHRVRAARLRGADTIEARFFDGSDEEAFVVAVKANRAHGLPLTFAEREAAATRLISRRPQCSDRAIADITGLSARTVGVIRRRAGDAGLLAPLRVGRDGRVRPLDGGDGRRLASEVIARRPEASLREIAREAGISPATARDVRERLRRGEDPLPQRLRDGRSRATASLAPVERRDARAVREPVTEVRPGTGGDRAATGRGHDWESMLHSLNRDPSLRFADSGRALLRWLFTHARAPDGWEQVIDAIPPHSAYIVAEVARGCADSWAEFADQLQHRLRASA</sequence>
<evidence type="ECO:0000259" key="2">
    <source>
        <dbReference type="SMART" id="SM00470"/>
    </source>
</evidence>
<protein>
    <recommendedName>
        <fullName evidence="2">ParB-like N-terminal domain-containing protein</fullName>
    </recommendedName>
</protein>
<accession>A0A0A6U7M6</accession>
<keyword evidence="4" id="KW-1185">Reference proteome</keyword>
<comment type="caution">
    <text evidence="3">The sequence shown here is derived from an EMBL/GenBank/DDBJ whole genome shotgun (WGS) entry which is preliminary data.</text>
</comment>
<dbReference type="InterPro" id="IPR036086">
    <property type="entry name" value="ParB/Sulfiredoxin_sf"/>
</dbReference>
<dbReference type="InterPro" id="IPR003115">
    <property type="entry name" value="ParB_N"/>
</dbReference>
<dbReference type="Gene3D" id="3.90.1530.10">
    <property type="entry name" value="Conserved hypothetical protein from pyrococcus furiosus pfu- 392566-001, ParB domain"/>
    <property type="match status" value="1"/>
</dbReference>
<evidence type="ECO:0000313" key="3">
    <source>
        <dbReference type="EMBL" id="KHD72070.1"/>
    </source>
</evidence>
<proteinExistence type="predicted"/>
<dbReference type="OrthoDB" id="3701787at2"/>
<dbReference type="STRING" id="1869.MB27_42255"/>
<evidence type="ECO:0000313" key="4">
    <source>
        <dbReference type="Proteomes" id="UP000054537"/>
    </source>
</evidence>
<reference evidence="3 4" key="1">
    <citation type="submission" date="2014-10" db="EMBL/GenBank/DDBJ databases">
        <title>Draft genome sequence of Actinoplanes utahensis NRRL 12052.</title>
        <authorList>
            <person name="Velasco-Bucheli B."/>
            <person name="del Cerro C."/>
            <person name="Hormigo D."/>
            <person name="Garcia J.L."/>
            <person name="Acebal C."/>
            <person name="Arroyo M."/>
            <person name="de la Mata I."/>
        </authorList>
    </citation>
    <scope>NUCLEOTIDE SEQUENCE [LARGE SCALE GENOMIC DNA]</scope>
    <source>
        <strain evidence="3 4">NRRL 12052</strain>
    </source>
</reference>
<dbReference type="SUPFAM" id="SSF110849">
    <property type="entry name" value="ParB/Sulfiredoxin"/>
    <property type="match status" value="1"/>
</dbReference>
<name>A0A0A6U7M6_ACTUT</name>
<organism evidence="3 4">
    <name type="scientific">Actinoplanes utahensis</name>
    <dbReference type="NCBI Taxonomy" id="1869"/>
    <lineage>
        <taxon>Bacteria</taxon>
        <taxon>Bacillati</taxon>
        <taxon>Actinomycetota</taxon>
        <taxon>Actinomycetes</taxon>
        <taxon>Micromonosporales</taxon>
        <taxon>Micromonosporaceae</taxon>
        <taxon>Actinoplanes</taxon>
    </lineage>
</organism>